<dbReference type="Pfam" id="PF10077">
    <property type="entry name" value="DUF2314"/>
    <property type="match status" value="1"/>
</dbReference>
<name>A0A161XV73_9GAMM</name>
<organism evidence="2 3">
    <name type="scientific">Pseudoalteromonas luteoviolacea DSM 6061</name>
    <dbReference type="NCBI Taxonomy" id="1365250"/>
    <lineage>
        <taxon>Bacteria</taxon>
        <taxon>Pseudomonadati</taxon>
        <taxon>Pseudomonadota</taxon>
        <taxon>Gammaproteobacteria</taxon>
        <taxon>Alteromonadales</taxon>
        <taxon>Pseudoalteromonadaceae</taxon>
        <taxon>Pseudoalteromonas</taxon>
    </lineage>
</organism>
<keyword evidence="3" id="KW-1185">Reference proteome</keyword>
<evidence type="ECO:0000313" key="3">
    <source>
        <dbReference type="Proteomes" id="UP000076643"/>
    </source>
</evidence>
<dbReference type="InterPro" id="IPR018756">
    <property type="entry name" value="DUF2314"/>
</dbReference>
<accession>A0A161XV73</accession>
<dbReference type="EMBL" id="AUYB01000111">
    <property type="protein sequence ID" value="KZN35757.1"/>
    <property type="molecule type" value="Genomic_DNA"/>
</dbReference>
<proteinExistence type="predicted"/>
<feature type="domain" description="DUF2314" evidence="1">
    <location>
        <begin position="61"/>
        <end position="140"/>
    </location>
</feature>
<evidence type="ECO:0000259" key="1">
    <source>
        <dbReference type="Pfam" id="PF10077"/>
    </source>
</evidence>
<dbReference type="RefSeq" id="WP_063358024.1">
    <property type="nucleotide sequence ID" value="NZ_AQHB01000049.1"/>
</dbReference>
<evidence type="ECO:0000313" key="2">
    <source>
        <dbReference type="EMBL" id="KZN35757.1"/>
    </source>
</evidence>
<dbReference type="AlphaFoldDB" id="A0A161XV73"/>
<dbReference type="Proteomes" id="UP000076643">
    <property type="component" value="Unassembled WGS sequence"/>
</dbReference>
<sequence>MYWGLLVVVLVMGFWLHNRYSSSSETFPALETDPDDPLLIEAIELAKSSIDEFRVLFLRYPNDAFVKLGFESDGGVVEHLGAHVETIKGNEVSVFLVTPPITHRGKMAHNFVCQLDDIEDWQITDDSGNIYGGFIQRAMFTIAQRDGITLPPELHAMQQKYIDL</sequence>
<dbReference type="PATRIC" id="fig|1365250.3.peg.3222"/>
<protein>
    <recommendedName>
        <fullName evidence="1">DUF2314 domain-containing protein</fullName>
    </recommendedName>
</protein>
<comment type="caution">
    <text evidence="2">The sequence shown here is derived from an EMBL/GenBank/DDBJ whole genome shotgun (WGS) entry which is preliminary data.</text>
</comment>
<gene>
    <name evidence="2" type="ORF">N475_18130</name>
</gene>
<reference evidence="2 3" key="1">
    <citation type="submission" date="2013-07" db="EMBL/GenBank/DDBJ databases">
        <title>Comparative Genomic and Metabolomic Analysis of Twelve Strains of Pseudoalteromonas luteoviolacea.</title>
        <authorList>
            <person name="Vynne N.G."/>
            <person name="Mansson M."/>
            <person name="Gram L."/>
        </authorList>
    </citation>
    <scope>NUCLEOTIDE SEQUENCE [LARGE SCALE GENOMIC DNA]</scope>
    <source>
        <strain evidence="2 3">DSM 6061</strain>
    </source>
</reference>